<comment type="caution">
    <text evidence="1">The sequence shown here is derived from an EMBL/GenBank/DDBJ whole genome shotgun (WGS) entry which is preliminary data.</text>
</comment>
<dbReference type="RefSeq" id="WP_377261584.1">
    <property type="nucleotide sequence ID" value="NZ_JBHLUH010000089.1"/>
</dbReference>
<organism evidence="1 2">
    <name type="scientific">Phytohabitans kaempferiae</name>
    <dbReference type="NCBI Taxonomy" id="1620943"/>
    <lineage>
        <taxon>Bacteria</taxon>
        <taxon>Bacillati</taxon>
        <taxon>Actinomycetota</taxon>
        <taxon>Actinomycetes</taxon>
        <taxon>Micromonosporales</taxon>
        <taxon>Micromonosporaceae</taxon>
    </lineage>
</organism>
<proteinExistence type="predicted"/>
<keyword evidence="2" id="KW-1185">Reference proteome</keyword>
<dbReference type="Proteomes" id="UP001589867">
    <property type="component" value="Unassembled WGS sequence"/>
</dbReference>
<dbReference type="EMBL" id="JBHLUH010000089">
    <property type="protein sequence ID" value="MFC0533673.1"/>
    <property type="molecule type" value="Genomic_DNA"/>
</dbReference>
<name>A0ABV6MH43_9ACTN</name>
<sequence>MVEHVQWLDNHPAGPDTHVMLSFDDGTNVEFSFDVPLTVCWHDERRPVSGSELAAAVPARWGTPAPGDPRLS</sequence>
<accession>A0ABV6MH43</accession>
<reference evidence="1 2" key="1">
    <citation type="submission" date="2024-09" db="EMBL/GenBank/DDBJ databases">
        <authorList>
            <person name="Sun Q."/>
            <person name="Mori K."/>
        </authorList>
    </citation>
    <scope>NUCLEOTIDE SEQUENCE [LARGE SCALE GENOMIC DNA]</scope>
    <source>
        <strain evidence="1 2">TBRC 3947</strain>
    </source>
</reference>
<gene>
    <name evidence="1" type="ORF">ACFFIA_39320</name>
</gene>
<protein>
    <submittedName>
        <fullName evidence="1">Uncharacterized protein</fullName>
    </submittedName>
</protein>
<evidence type="ECO:0000313" key="2">
    <source>
        <dbReference type="Proteomes" id="UP001589867"/>
    </source>
</evidence>
<evidence type="ECO:0000313" key="1">
    <source>
        <dbReference type="EMBL" id="MFC0533673.1"/>
    </source>
</evidence>